<evidence type="ECO:0000313" key="2">
    <source>
        <dbReference type="Proteomes" id="UP000450676"/>
    </source>
</evidence>
<reference evidence="1 2" key="1">
    <citation type="submission" date="2019-12" db="EMBL/GenBank/DDBJ databases">
        <title>Novel species isolated from a subtropical stream in China.</title>
        <authorList>
            <person name="Lu H."/>
        </authorList>
    </citation>
    <scope>NUCLEOTIDE SEQUENCE [LARGE SCALE GENOMIC DNA]</scope>
    <source>
        <strain evidence="1 2">FT127W</strain>
    </source>
</reference>
<name>A0A7X4H7I5_9BURK</name>
<dbReference type="AlphaFoldDB" id="A0A7X4H7I5"/>
<comment type="caution">
    <text evidence="1">The sequence shown here is derived from an EMBL/GenBank/DDBJ whole genome shotgun (WGS) entry which is preliminary data.</text>
</comment>
<dbReference type="EMBL" id="WWCU01000002">
    <property type="protein sequence ID" value="MYN06136.1"/>
    <property type="molecule type" value="Genomic_DNA"/>
</dbReference>
<organism evidence="1 2">
    <name type="scientific">Pseudoduganella aquatica</name>
    <dbReference type="NCBI Taxonomy" id="2660641"/>
    <lineage>
        <taxon>Bacteria</taxon>
        <taxon>Pseudomonadati</taxon>
        <taxon>Pseudomonadota</taxon>
        <taxon>Betaproteobacteria</taxon>
        <taxon>Burkholderiales</taxon>
        <taxon>Oxalobacteraceae</taxon>
        <taxon>Telluria group</taxon>
        <taxon>Pseudoduganella</taxon>
    </lineage>
</organism>
<dbReference type="Proteomes" id="UP000450676">
    <property type="component" value="Unassembled WGS sequence"/>
</dbReference>
<keyword evidence="2" id="KW-1185">Reference proteome</keyword>
<sequence>MAMASGLAAAGNPALAYPDPEVDLQKAELKVRAPREVIARHAQALEEGDKARSTLSGVLQRLAAQRSFLGDTEGAIAAFDESDALARRKETSYGDDLDRLAEARAEDALEAIVREARKHRIVILNEAHHVPMHRAFAMRLARELRKAGYTWLAAETFENTPFEKGYLALSDGYYSREPVFGNFLRDAAADGWKMVQYEPFDQQASDTFEQQIERRESGEARNLVERIFAKDAAAKVFIYVGYGHLAEMPRVGNGIGTAWMAAQLKHMTGLDPLTIDQTVMMAHSKPEAEPGIYGKAVARETRLSPFVLRAPGGGYEVFGSSRFKADMQVVHPRYGMDGATGRAAWLQSLAGFKPLAVPQELYPEAGAQWVFAHLAGQPADSVPADVVKLEAGKPAPQFMLRPGSYSYSVRKYP</sequence>
<evidence type="ECO:0000313" key="1">
    <source>
        <dbReference type="EMBL" id="MYN06136.1"/>
    </source>
</evidence>
<proteinExistence type="predicted"/>
<accession>A0A7X4H7I5</accession>
<gene>
    <name evidence="1" type="ORF">GTP77_02170</name>
</gene>
<protein>
    <submittedName>
        <fullName evidence="1">Uncharacterized protein</fullName>
    </submittedName>
</protein>